<dbReference type="InterPro" id="IPR027417">
    <property type="entry name" value="P-loop_NTPase"/>
</dbReference>
<reference evidence="9 10" key="1">
    <citation type="submission" date="2020-08" db="EMBL/GenBank/DDBJ databases">
        <authorList>
            <person name="Hejnol A."/>
        </authorList>
    </citation>
    <scope>NUCLEOTIDE SEQUENCE [LARGE SCALE GENOMIC DNA]</scope>
</reference>
<dbReference type="PANTHER" id="PTHR23335:SF1">
    <property type="entry name" value="CALMODULIN-BINDING TRANSCRIPTION ACTIVATOR, ISOFORM F"/>
    <property type="match status" value="1"/>
</dbReference>
<dbReference type="Pfam" id="PF03859">
    <property type="entry name" value="CG-1"/>
    <property type="match status" value="1"/>
</dbReference>
<dbReference type="CDD" id="cd00102">
    <property type="entry name" value="IPT"/>
    <property type="match status" value="1"/>
</dbReference>
<gene>
    <name evidence="9" type="ORF">DGYR_LOCUS7663</name>
</gene>
<dbReference type="InterPro" id="IPR000048">
    <property type="entry name" value="IQ_motif_EF-hand-BS"/>
</dbReference>
<organism evidence="9 10">
    <name type="scientific">Dimorphilus gyrociliatus</name>
    <dbReference type="NCBI Taxonomy" id="2664684"/>
    <lineage>
        <taxon>Eukaryota</taxon>
        <taxon>Metazoa</taxon>
        <taxon>Spiralia</taxon>
        <taxon>Lophotrochozoa</taxon>
        <taxon>Annelida</taxon>
        <taxon>Polychaeta</taxon>
        <taxon>Polychaeta incertae sedis</taxon>
        <taxon>Dinophilidae</taxon>
        <taxon>Dimorphilus</taxon>
    </lineage>
</organism>
<dbReference type="Gene3D" id="1.20.5.190">
    <property type="match status" value="2"/>
</dbReference>
<dbReference type="Gene3D" id="1.25.40.20">
    <property type="entry name" value="Ankyrin repeat-containing domain"/>
    <property type="match status" value="1"/>
</dbReference>
<keyword evidence="4" id="KW-0010">Activator</keyword>
<evidence type="ECO:0000259" key="8">
    <source>
        <dbReference type="PROSITE" id="PS51437"/>
    </source>
</evidence>
<evidence type="ECO:0000256" key="7">
    <source>
        <dbReference type="ARBA" id="ARBA00029480"/>
    </source>
</evidence>
<keyword evidence="6" id="KW-0539">Nucleus</keyword>
<dbReference type="Proteomes" id="UP000549394">
    <property type="component" value="Unassembled WGS sequence"/>
</dbReference>
<evidence type="ECO:0000313" key="10">
    <source>
        <dbReference type="Proteomes" id="UP000549394"/>
    </source>
</evidence>
<dbReference type="PROSITE" id="PS50096">
    <property type="entry name" value="IQ"/>
    <property type="match status" value="3"/>
</dbReference>
<dbReference type="SUPFAM" id="SSF52540">
    <property type="entry name" value="P-loop containing nucleoside triphosphate hydrolases"/>
    <property type="match status" value="1"/>
</dbReference>
<comment type="similarity">
    <text evidence="2">Belongs to the CAMTA family.</text>
</comment>
<feature type="domain" description="CG-1" evidence="8">
    <location>
        <begin position="46"/>
        <end position="172"/>
    </location>
</feature>
<comment type="subunit">
    <text evidence="7">May interact with calmodulin.</text>
</comment>
<dbReference type="GO" id="GO:0003712">
    <property type="term" value="F:transcription coregulator activity"/>
    <property type="evidence" value="ECO:0007669"/>
    <property type="project" value="TreeGrafter"/>
</dbReference>
<dbReference type="AlphaFoldDB" id="A0A7I8VXX1"/>
<accession>A0A7I8VXX1</accession>
<dbReference type="InterPro" id="IPR036770">
    <property type="entry name" value="Ankyrin_rpt-contain_sf"/>
</dbReference>
<evidence type="ECO:0000313" key="9">
    <source>
        <dbReference type="EMBL" id="CAD5119416.1"/>
    </source>
</evidence>
<dbReference type="PANTHER" id="PTHR23335">
    <property type="entry name" value="CALMODULIN-BINDING TRANSCRIPTION ACTIVATOR CAMTA"/>
    <property type="match status" value="1"/>
</dbReference>
<evidence type="ECO:0000256" key="1">
    <source>
        <dbReference type="ARBA" id="ARBA00004123"/>
    </source>
</evidence>
<protein>
    <submittedName>
        <fullName evidence="9">DgyrCDS8028</fullName>
    </submittedName>
</protein>
<evidence type="ECO:0000256" key="4">
    <source>
        <dbReference type="ARBA" id="ARBA00023159"/>
    </source>
</evidence>
<dbReference type="InterPro" id="IPR002909">
    <property type="entry name" value="IPT_dom"/>
</dbReference>
<dbReference type="Gene3D" id="2.60.40.10">
    <property type="entry name" value="Immunoglobulins"/>
    <property type="match status" value="1"/>
</dbReference>
<dbReference type="GO" id="GO:0006357">
    <property type="term" value="P:regulation of transcription by RNA polymerase II"/>
    <property type="evidence" value="ECO:0007669"/>
    <property type="project" value="TreeGrafter"/>
</dbReference>
<dbReference type="SUPFAM" id="SSF48403">
    <property type="entry name" value="Ankyrin repeat"/>
    <property type="match status" value="1"/>
</dbReference>
<dbReference type="PROSITE" id="PS51437">
    <property type="entry name" value="CG_1"/>
    <property type="match status" value="1"/>
</dbReference>
<dbReference type="SMART" id="SM01076">
    <property type="entry name" value="CG-1"/>
    <property type="match status" value="1"/>
</dbReference>
<dbReference type="SMART" id="SM00015">
    <property type="entry name" value="IQ"/>
    <property type="match status" value="5"/>
</dbReference>
<evidence type="ECO:0000256" key="2">
    <source>
        <dbReference type="ARBA" id="ARBA00008267"/>
    </source>
</evidence>
<dbReference type="Pfam" id="PF01833">
    <property type="entry name" value="TIG"/>
    <property type="match status" value="1"/>
</dbReference>
<evidence type="ECO:0000256" key="3">
    <source>
        <dbReference type="ARBA" id="ARBA00023043"/>
    </source>
</evidence>
<dbReference type="InterPro" id="IPR014756">
    <property type="entry name" value="Ig_E-set"/>
</dbReference>
<comment type="caution">
    <text evidence="9">The sequence shown here is derived from an EMBL/GenBank/DDBJ whole genome shotgun (WGS) entry which is preliminary data.</text>
</comment>
<dbReference type="Pfam" id="PF00612">
    <property type="entry name" value="IQ"/>
    <property type="match status" value="4"/>
</dbReference>
<dbReference type="GO" id="GO:0003690">
    <property type="term" value="F:double-stranded DNA binding"/>
    <property type="evidence" value="ECO:0007669"/>
    <property type="project" value="TreeGrafter"/>
</dbReference>
<sequence length="878" mass="100117">MIPMEISGQRTVPVSTMSHIKANGEIRQKPENWAAQRLNKPKVPPPPENFPLVLHRWNSNEEIASILLAVDKHENWLSTEVRSRPSSGSVLLFSRQAVRGYRRDGYCWKKRRDGRTTREDHMKLKVQGEEFIYGCYVHSAILPTFHRRSYWLLSNPDVVLVHYLNVPTAQRDSKDVVHSVLQHYNETRNWTREELSEEITPMFVESPTGCDSFENSQQIISNIVEQVISRQPTSSSSSTEGTPTKSVCESKQVQPLYLMPSSSGLIILSSQSSLQQNSSKKELKTEVEDLGLCSDADDLQRTLTANMPGQPAVSTADNLDLNLLDDLVGSFNVEEPPSNYVASITDVAPEWSYTDGGQKVLVTGPWYSTSSSYSVHFDSIKVQATLVQNGVLRCSAPPHLPGQVKMEVACDGDIITNSYTFTYRQRSDDVQRLPILPSKETLHAMLVERLFHLAERVDAPTTDEVFVLRDEMAVVSTCERLMNRKWLRPAHLVLGNRNCMLLAASLGYIQVMHTLRRWANCCSAPVVGHEANVRSRDENEVTPIIAACMNNHLEAISILCEWISSDSLPIVSDQRLVKRVSVDVLPDHPLSSHSLNIRPANSDPQLIAMDTDTLPELFSDDSTSNCSDRSQEPIVNLVNQIIAALPDRIKLTSGQKSSESSSVTDDSGIIELFQSPGMPVIDSPPPSTRDLGEYFNAPYLERDMERLTLSDDEQRKLYEAAVIIQNFYRKYKHRQHERQREIDAAVLIQSYYRRYKQYAYYKRMSQAAVTIQSQFRSYYAQKRYKRSREAATLIQNQYRAYKEHEKFKRSRNAAVIIQQRFRKIPDRSHYQRKKQMQEIQKRTKGVLDSGHMMEMFEVVRVSEVVVNPVYIFFCILCL</sequence>
<evidence type="ECO:0000256" key="5">
    <source>
        <dbReference type="ARBA" id="ARBA00023163"/>
    </source>
</evidence>
<evidence type="ECO:0000256" key="6">
    <source>
        <dbReference type="ARBA" id="ARBA00023242"/>
    </source>
</evidence>
<dbReference type="OrthoDB" id="407555at2759"/>
<dbReference type="InterPro" id="IPR013783">
    <property type="entry name" value="Ig-like_fold"/>
</dbReference>
<keyword evidence="3" id="KW-0040">ANK repeat</keyword>
<dbReference type="CDD" id="cd23767">
    <property type="entry name" value="IQCD"/>
    <property type="match status" value="2"/>
</dbReference>
<dbReference type="GO" id="GO:0005634">
    <property type="term" value="C:nucleus"/>
    <property type="evidence" value="ECO:0007669"/>
    <property type="project" value="UniProtKB-SubCell"/>
</dbReference>
<name>A0A7I8VXX1_9ANNE</name>
<dbReference type="SUPFAM" id="SSF81296">
    <property type="entry name" value="E set domains"/>
    <property type="match status" value="1"/>
</dbReference>
<proteinExistence type="inferred from homology"/>
<comment type="subcellular location">
    <subcellularLocation>
        <location evidence="1">Nucleus</location>
    </subcellularLocation>
</comment>
<keyword evidence="5" id="KW-0804">Transcription</keyword>
<dbReference type="InterPro" id="IPR005559">
    <property type="entry name" value="CG-1_dom"/>
</dbReference>
<dbReference type="EMBL" id="CAJFCJ010000010">
    <property type="protein sequence ID" value="CAD5119416.1"/>
    <property type="molecule type" value="Genomic_DNA"/>
</dbReference>
<keyword evidence="10" id="KW-1185">Reference proteome</keyword>